<keyword evidence="3" id="KW-0677">Repeat</keyword>
<evidence type="ECO:0000313" key="9">
    <source>
        <dbReference type="Proteomes" id="UP000038010"/>
    </source>
</evidence>
<comment type="caution">
    <text evidence="8">The sequence shown here is derived from an EMBL/GenBank/DDBJ whole genome shotgun (WGS) entry which is preliminary data.</text>
</comment>
<dbReference type="PANTHER" id="PTHR24089">
    <property type="entry name" value="SOLUTE CARRIER FAMILY 25"/>
    <property type="match status" value="1"/>
</dbReference>
<accession>A0A0N1NXR7</accession>
<dbReference type="RefSeq" id="XP_017995407.1">
    <property type="nucleotide sequence ID" value="XM_018140565.1"/>
</dbReference>
<dbReference type="STRING" id="1664694.A0A0N1NXR7"/>
<dbReference type="InterPro" id="IPR023395">
    <property type="entry name" value="MCP_dom_sf"/>
</dbReference>
<keyword evidence="4" id="KW-0999">Mitochondrion inner membrane</keyword>
<dbReference type="GeneID" id="28732446"/>
<proteinExistence type="predicted"/>
<evidence type="ECO:0000256" key="1">
    <source>
        <dbReference type="ARBA" id="ARBA00004325"/>
    </source>
</evidence>
<feature type="compositionally biased region" description="Polar residues" evidence="7">
    <location>
        <begin position="164"/>
        <end position="176"/>
    </location>
</feature>
<dbReference type="OrthoDB" id="77989at2759"/>
<keyword evidence="9" id="KW-1185">Reference proteome</keyword>
<feature type="region of interest" description="Disordered" evidence="7">
    <location>
        <begin position="103"/>
        <end position="178"/>
    </location>
</feature>
<organism evidence="8 9">
    <name type="scientific">Cyphellophora attinorum</name>
    <dbReference type="NCBI Taxonomy" id="1664694"/>
    <lineage>
        <taxon>Eukaryota</taxon>
        <taxon>Fungi</taxon>
        <taxon>Dikarya</taxon>
        <taxon>Ascomycota</taxon>
        <taxon>Pezizomycotina</taxon>
        <taxon>Eurotiomycetes</taxon>
        <taxon>Chaetothyriomycetidae</taxon>
        <taxon>Chaetothyriales</taxon>
        <taxon>Cyphellophoraceae</taxon>
        <taxon>Cyphellophora</taxon>
    </lineage>
</organism>
<dbReference type="EMBL" id="LFJN01000040">
    <property type="protein sequence ID" value="KPI35444.1"/>
    <property type="molecule type" value="Genomic_DNA"/>
</dbReference>
<dbReference type="VEuPathDB" id="FungiDB:AB675_11696"/>
<gene>
    <name evidence="8" type="ORF">AB675_11696</name>
</gene>
<dbReference type="GO" id="GO:0031966">
    <property type="term" value="C:mitochondrial membrane"/>
    <property type="evidence" value="ECO:0007669"/>
    <property type="project" value="UniProtKB-SubCell"/>
</dbReference>
<evidence type="ECO:0000256" key="4">
    <source>
        <dbReference type="ARBA" id="ARBA00022792"/>
    </source>
</evidence>
<comment type="subcellular location">
    <subcellularLocation>
        <location evidence="1">Mitochondrion membrane</location>
    </subcellularLocation>
</comment>
<keyword evidence="2" id="KW-0812">Transmembrane</keyword>
<name>A0A0N1NXR7_9EURO</name>
<keyword evidence="5" id="KW-1133">Transmembrane helix</keyword>
<evidence type="ECO:0000313" key="8">
    <source>
        <dbReference type="EMBL" id="KPI35444.1"/>
    </source>
</evidence>
<evidence type="ECO:0000256" key="5">
    <source>
        <dbReference type="ARBA" id="ARBA00022989"/>
    </source>
</evidence>
<dbReference type="SUPFAM" id="SSF103506">
    <property type="entry name" value="Mitochondrial carrier"/>
    <property type="match status" value="1"/>
</dbReference>
<evidence type="ECO:0000256" key="7">
    <source>
        <dbReference type="SAM" id="MobiDB-lite"/>
    </source>
</evidence>
<keyword evidence="6" id="KW-0472">Membrane</keyword>
<evidence type="ECO:0000256" key="6">
    <source>
        <dbReference type="ARBA" id="ARBA00023136"/>
    </source>
</evidence>
<dbReference type="AlphaFoldDB" id="A0A0N1NXR7"/>
<protein>
    <submittedName>
        <fullName evidence="8">Mitochondrial fusion and transport protein ugo1</fullName>
    </submittedName>
</protein>
<dbReference type="Gene3D" id="1.50.40.10">
    <property type="entry name" value="Mitochondrial carrier domain"/>
    <property type="match status" value="1"/>
</dbReference>
<evidence type="ECO:0000256" key="2">
    <source>
        <dbReference type="ARBA" id="ARBA00022692"/>
    </source>
</evidence>
<sequence>MQDPLHGPNPLRPYYIPPSIGETASQSINATAAASKSTATSTSPSFSLPSLDYSDYIPDASPSAIGSVRGLLDQAVWKYTSVVLAQPFEVAKIILQCRIAQESDLDEAPRSQPGSRTGSIHAQEYHEESDEDEPNFFSSSGQFGATRTPSPPRGRRGRPTASRQSSQRSNIPQQHSDTLDLHNSHSLVDALSALSLKSGSLSIWRGTNTTFIYTVLNSTLETFFKSFLAAMFGIAEQDVLLSTPSTVPDAAVLASVVPTATILIATAAAALSAIVLAPIDAARTRLILTPSKEEPRTLLGSLRTLSPSYLIPRHLLPITFLTSTLPTLLSTTTPFFLRSYMGLDPAIHTTSWSVATFASSVLDLSIKFPLETVLRRAQIATWTGMPPTPTRSSSSSSAKQKVVSTIVQVPQSYRGVLPTIWGIVRDEGYSESAKDKTAALMGKAPRRKRKGQGIEGLYRGWRVGLWGLVGIWGSGFAGGLQGNAAPGGNGAQAGKF</sequence>
<reference evidence="8 9" key="1">
    <citation type="submission" date="2015-06" db="EMBL/GenBank/DDBJ databases">
        <title>Draft genome of the ant-associated black yeast Phialophora attae CBS 131958.</title>
        <authorList>
            <person name="Moreno L.F."/>
            <person name="Stielow B.J."/>
            <person name="de Hoog S."/>
            <person name="Vicente V.A."/>
            <person name="Weiss V.A."/>
            <person name="de Vries M."/>
            <person name="Cruz L.M."/>
            <person name="Souza E.M."/>
        </authorList>
    </citation>
    <scope>NUCLEOTIDE SEQUENCE [LARGE SCALE GENOMIC DNA]</scope>
    <source>
        <strain evidence="8 9">CBS 131958</strain>
    </source>
</reference>
<evidence type="ECO:0000256" key="3">
    <source>
        <dbReference type="ARBA" id="ARBA00022737"/>
    </source>
</evidence>
<dbReference type="Proteomes" id="UP000038010">
    <property type="component" value="Unassembled WGS sequence"/>
</dbReference>
<keyword evidence="4" id="KW-0496">Mitochondrion</keyword>